<name>A0A6S6U8W8_9BACT</name>
<evidence type="ECO:0008006" key="3">
    <source>
        <dbReference type="Google" id="ProtNLM"/>
    </source>
</evidence>
<evidence type="ECO:0000313" key="2">
    <source>
        <dbReference type="EMBL" id="CAA6828209.1"/>
    </source>
</evidence>
<dbReference type="AlphaFoldDB" id="A0A6S6U8W8"/>
<feature type="signal peptide" evidence="1">
    <location>
        <begin position="1"/>
        <end position="20"/>
    </location>
</feature>
<sequence length="138" mass="15460">MKSIFLFFILSIFFVQTSFGQSQKTFVKSLSANASSIAIDLGGKTEVTEWEESFIRVTTTIELSNFNEDILKRLVAVDRYSIETSTDNGLMTITMPKLGTKVTIRGQLLNEILTYEILVPKGMTIEMVQNHNNAANVN</sequence>
<accession>A0A6S6U8W8</accession>
<feature type="chain" id="PRO_5027620503" description="Auto-transporter adhesin head GIN domain-containing protein" evidence="1">
    <location>
        <begin position="21"/>
        <end position="138"/>
    </location>
</feature>
<protein>
    <recommendedName>
        <fullName evidence="3">Auto-transporter adhesin head GIN domain-containing protein</fullName>
    </recommendedName>
</protein>
<dbReference type="EMBL" id="CACVAQ010000424">
    <property type="protein sequence ID" value="CAA6828209.1"/>
    <property type="molecule type" value="Genomic_DNA"/>
</dbReference>
<reference evidence="2" key="1">
    <citation type="submission" date="2020-01" db="EMBL/GenBank/DDBJ databases">
        <authorList>
            <person name="Meier V. D."/>
            <person name="Meier V D."/>
        </authorList>
    </citation>
    <scope>NUCLEOTIDE SEQUENCE</scope>
    <source>
        <strain evidence="2">HLG_WM_MAG_10</strain>
    </source>
</reference>
<organism evidence="2">
    <name type="scientific">uncultured Aureispira sp</name>
    <dbReference type="NCBI Taxonomy" id="1331704"/>
    <lineage>
        <taxon>Bacteria</taxon>
        <taxon>Pseudomonadati</taxon>
        <taxon>Bacteroidota</taxon>
        <taxon>Saprospiria</taxon>
        <taxon>Saprospirales</taxon>
        <taxon>Saprospiraceae</taxon>
        <taxon>Aureispira</taxon>
        <taxon>environmental samples</taxon>
    </lineage>
</organism>
<proteinExistence type="predicted"/>
<keyword evidence="1" id="KW-0732">Signal</keyword>
<evidence type="ECO:0000256" key="1">
    <source>
        <dbReference type="SAM" id="SignalP"/>
    </source>
</evidence>
<gene>
    <name evidence="2" type="ORF">HELGO_WM22387</name>
</gene>